<dbReference type="STRING" id="6669.E9I3T3"/>
<dbReference type="KEGG" id="dpx:DAPPUDRAFT_340063"/>
<feature type="compositionally biased region" description="Polar residues" evidence="1">
    <location>
        <begin position="1"/>
        <end position="20"/>
    </location>
</feature>
<evidence type="ECO:0000313" key="3">
    <source>
        <dbReference type="Proteomes" id="UP000000305"/>
    </source>
</evidence>
<name>E9I3T3_DAPPU</name>
<dbReference type="Proteomes" id="UP000000305">
    <property type="component" value="Unassembled WGS sequence"/>
</dbReference>
<feature type="region of interest" description="Disordered" evidence="1">
    <location>
        <begin position="1"/>
        <end position="96"/>
    </location>
</feature>
<evidence type="ECO:0000256" key="1">
    <source>
        <dbReference type="SAM" id="MobiDB-lite"/>
    </source>
</evidence>
<dbReference type="HOGENOM" id="CLU_2361851_0_0_1"/>
<reference evidence="2 3" key="1">
    <citation type="journal article" date="2011" name="Science">
        <title>The ecoresponsive genome of Daphnia pulex.</title>
        <authorList>
            <person name="Colbourne J.K."/>
            <person name="Pfrender M.E."/>
            <person name="Gilbert D."/>
            <person name="Thomas W.K."/>
            <person name="Tucker A."/>
            <person name="Oakley T.H."/>
            <person name="Tokishita S."/>
            <person name="Aerts A."/>
            <person name="Arnold G.J."/>
            <person name="Basu M.K."/>
            <person name="Bauer D.J."/>
            <person name="Caceres C.E."/>
            <person name="Carmel L."/>
            <person name="Casola C."/>
            <person name="Choi J.H."/>
            <person name="Detter J.C."/>
            <person name="Dong Q."/>
            <person name="Dusheyko S."/>
            <person name="Eads B.D."/>
            <person name="Frohlich T."/>
            <person name="Geiler-Samerotte K.A."/>
            <person name="Gerlach D."/>
            <person name="Hatcher P."/>
            <person name="Jogdeo S."/>
            <person name="Krijgsveld J."/>
            <person name="Kriventseva E.V."/>
            <person name="Kultz D."/>
            <person name="Laforsch C."/>
            <person name="Lindquist E."/>
            <person name="Lopez J."/>
            <person name="Manak J.R."/>
            <person name="Muller J."/>
            <person name="Pangilinan J."/>
            <person name="Patwardhan R.P."/>
            <person name="Pitluck S."/>
            <person name="Pritham E.J."/>
            <person name="Rechtsteiner A."/>
            <person name="Rho M."/>
            <person name="Rogozin I.B."/>
            <person name="Sakarya O."/>
            <person name="Salamov A."/>
            <person name="Schaack S."/>
            <person name="Shapiro H."/>
            <person name="Shiga Y."/>
            <person name="Skalitzky C."/>
            <person name="Smith Z."/>
            <person name="Souvorov A."/>
            <person name="Sung W."/>
            <person name="Tang Z."/>
            <person name="Tsuchiya D."/>
            <person name="Tu H."/>
            <person name="Vos H."/>
            <person name="Wang M."/>
            <person name="Wolf Y.I."/>
            <person name="Yamagata H."/>
            <person name="Yamada T."/>
            <person name="Ye Y."/>
            <person name="Shaw J.R."/>
            <person name="Andrews J."/>
            <person name="Crease T.J."/>
            <person name="Tang H."/>
            <person name="Lucas S.M."/>
            <person name="Robertson H.M."/>
            <person name="Bork P."/>
            <person name="Koonin E.V."/>
            <person name="Zdobnov E.M."/>
            <person name="Grigoriev I.V."/>
            <person name="Lynch M."/>
            <person name="Boore J.L."/>
        </authorList>
    </citation>
    <scope>NUCLEOTIDE SEQUENCE [LARGE SCALE GENOMIC DNA]</scope>
</reference>
<dbReference type="InParanoid" id="E9I3T3"/>
<sequence>MTVASTKATAKSNARVTATKNPPPVIENAAQKSKGDSTAAATRAKEMTLASSNAKEKSDARAAATKNPQPIIENEAQESKGDSAATATGTQARVTA</sequence>
<dbReference type="AlphaFoldDB" id="E9I3T3"/>
<dbReference type="EMBL" id="GL734733">
    <property type="protein sequence ID" value="EFX61347.1"/>
    <property type="molecule type" value="Genomic_DNA"/>
</dbReference>
<keyword evidence="3" id="KW-1185">Reference proteome</keyword>
<protein>
    <submittedName>
        <fullName evidence="2">Uncharacterized protein</fullName>
    </submittedName>
</protein>
<feature type="compositionally biased region" description="Polar residues" evidence="1">
    <location>
        <begin position="85"/>
        <end position="96"/>
    </location>
</feature>
<dbReference type="PhylomeDB" id="E9I3T3"/>
<evidence type="ECO:0000313" key="2">
    <source>
        <dbReference type="EMBL" id="EFX61347.1"/>
    </source>
</evidence>
<gene>
    <name evidence="2" type="ORF">DAPPUDRAFT_340063</name>
</gene>
<organism evidence="2 3">
    <name type="scientific">Daphnia pulex</name>
    <name type="common">Water flea</name>
    <dbReference type="NCBI Taxonomy" id="6669"/>
    <lineage>
        <taxon>Eukaryota</taxon>
        <taxon>Metazoa</taxon>
        <taxon>Ecdysozoa</taxon>
        <taxon>Arthropoda</taxon>
        <taxon>Crustacea</taxon>
        <taxon>Branchiopoda</taxon>
        <taxon>Diplostraca</taxon>
        <taxon>Cladocera</taxon>
        <taxon>Anomopoda</taxon>
        <taxon>Daphniidae</taxon>
        <taxon>Daphnia</taxon>
    </lineage>
</organism>
<proteinExistence type="predicted"/>
<accession>E9I3T3</accession>